<name>S8BPQ5_DACHA</name>
<dbReference type="OMA" id="GMPAPHV"/>
<feature type="compositionally biased region" description="Polar residues" evidence="1">
    <location>
        <begin position="166"/>
        <end position="182"/>
    </location>
</feature>
<feature type="region of interest" description="Disordered" evidence="1">
    <location>
        <begin position="235"/>
        <end position="369"/>
    </location>
</feature>
<proteinExistence type="predicted"/>
<feature type="compositionally biased region" description="Polar residues" evidence="1">
    <location>
        <begin position="442"/>
        <end position="456"/>
    </location>
</feature>
<dbReference type="EMBL" id="AQGS01000690">
    <property type="protein sequence ID" value="EPS37222.1"/>
    <property type="molecule type" value="Genomic_DNA"/>
</dbReference>
<dbReference type="Proteomes" id="UP000015100">
    <property type="component" value="Unassembled WGS sequence"/>
</dbReference>
<gene>
    <name evidence="2" type="ORF">H072_9119</name>
</gene>
<dbReference type="STRING" id="1284197.S8BPQ5"/>
<feature type="compositionally biased region" description="Low complexity" evidence="1">
    <location>
        <begin position="608"/>
        <end position="635"/>
    </location>
</feature>
<accession>S8BPQ5</accession>
<evidence type="ECO:0000256" key="1">
    <source>
        <dbReference type="SAM" id="MobiDB-lite"/>
    </source>
</evidence>
<sequence length="635" mass="68114">MPFDFKKYDAKCAAMSPAELQLQWEHYTRLISGAATSTAVSGAALPLTMGVSVVGVAMAAPAIHNARKKREIIERHLNNHGTTHVTRKRDVLTSVAISGTIGVVTMGASSIATDALTNHAAEYGIQQVVENELAVKIGTHIAFDAAALGVEHAHTESRRKKEALKAQQQGLATPTDGKTGQVQEMIPPDGFYPAVPVPLGYSTVQAGEPSSVSYALPTEQVPFSPLPVQTPVQEYPPPPQYPGLPMSPPSEKKVFIPPPPPPPVPNFASDFKFNPVVLDQASSDQDSQGPPPTYVSPPGSAPVIIEKSDGPVYQPSQPYPQQHYPPPPVQPTAVASYPSYPGTTIDRAGPSQAPQSAAASDASQGVTQTELVAPPISAAPQNTPPTPVVPSTVNAPVQPQNITYHQAQAVAPPPPSPFTQPPPQDQFMPTMYDQGNAPIFQHKNSIPAPQTPITPYNTQPQTPVVQNQNPHRLSLQHQGSFPPPPPPLQQAPVHTQSFPPPPPPPQSYVPQAAPIQHPYFPPNSFPPPPAAASYPMTPVQTPGTSYAQYIPSQHPPPSAYPTGYPTPMQTPFAEYPNQTQQYLPEKQGFPQYQDVPIPGPQILSQQGQYTQNQPMMPQYQYQPSGYPAQQGMYGY</sequence>
<feature type="region of interest" description="Disordered" evidence="1">
    <location>
        <begin position="408"/>
        <end position="514"/>
    </location>
</feature>
<dbReference type="HOGENOM" id="CLU_030888_0_0_1"/>
<feature type="compositionally biased region" description="Pro residues" evidence="1">
    <location>
        <begin position="498"/>
        <end position="507"/>
    </location>
</feature>
<feature type="compositionally biased region" description="Low complexity" evidence="1">
    <location>
        <begin position="311"/>
        <end position="322"/>
    </location>
</feature>
<feature type="region of interest" description="Disordered" evidence="1">
    <location>
        <begin position="544"/>
        <end position="573"/>
    </location>
</feature>
<evidence type="ECO:0000313" key="2">
    <source>
        <dbReference type="EMBL" id="EPS37222.1"/>
    </source>
</evidence>
<reference evidence="2 3" key="1">
    <citation type="journal article" date="2013" name="PLoS Genet.">
        <title>Genomic mechanisms accounting for the adaptation to parasitism in nematode-trapping fungi.</title>
        <authorList>
            <person name="Meerupati T."/>
            <person name="Andersson K.M."/>
            <person name="Friman E."/>
            <person name="Kumar D."/>
            <person name="Tunlid A."/>
            <person name="Ahren D."/>
        </authorList>
    </citation>
    <scope>NUCLEOTIDE SEQUENCE [LARGE SCALE GENOMIC DNA]</scope>
    <source>
        <strain evidence="2 3">CBS 200.50</strain>
    </source>
</reference>
<feature type="compositionally biased region" description="Low complexity" evidence="1">
    <location>
        <begin position="348"/>
        <end position="365"/>
    </location>
</feature>
<keyword evidence="3" id="KW-1185">Reference proteome</keyword>
<feature type="compositionally biased region" description="Pro residues" evidence="1">
    <location>
        <begin position="256"/>
        <end position="265"/>
    </location>
</feature>
<feature type="compositionally biased region" description="Pro residues" evidence="1">
    <location>
        <begin position="411"/>
        <end position="424"/>
    </location>
</feature>
<comment type="caution">
    <text evidence="2">The sequence shown here is derived from an EMBL/GenBank/DDBJ whole genome shotgun (WGS) entry which is preliminary data.</text>
</comment>
<feature type="compositionally biased region" description="Low complexity" evidence="1">
    <location>
        <begin position="457"/>
        <end position="470"/>
    </location>
</feature>
<organism evidence="2 3">
    <name type="scientific">Dactylellina haptotyla (strain CBS 200.50)</name>
    <name type="common">Nematode-trapping fungus</name>
    <name type="synonym">Monacrosporium haptotylum</name>
    <dbReference type="NCBI Taxonomy" id="1284197"/>
    <lineage>
        <taxon>Eukaryota</taxon>
        <taxon>Fungi</taxon>
        <taxon>Dikarya</taxon>
        <taxon>Ascomycota</taxon>
        <taxon>Pezizomycotina</taxon>
        <taxon>Orbiliomycetes</taxon>
        <taxon>Orbiliales</taxon>
        <taxon>Orbiliaceae</taxon>
        <taxon>Dactylellina</taxon>
    </lineage>
</organism>
<dbReference type="OrthoDB" id="5394233at2759"/>
<dbReference type="AlphaFoldDB" id="S8BPQ5"/>
<feature type="region of interest" description="Disordered" evidence="1">
    <location>
        <begin position="589"/>
        <end position="635"/>
    </location>
</feature>
<dbReference type="eggNOG" id="ENOG502RXYW">
    <property type="taxonomic scope" value="Eukaryota"/>
</dbReference>
<feature type="compositionally biased region" description="Pro residues" evidence="1">
    <location>
        <begin position="235"/>
        <end position="248"/>
    </location>
</feature>
<feature type="region of interest" description="Disordered" evidence="1">
    <location>
        <begin position="154"/>
        <end position="185"/>
    </location>
</feature>
<protein>
    <submittedName>
        <fullName evidence="2">Uncharacterized protein</fullName>
    </submittedName>
</protein>
<reference evidence="3" key="2">
    <citation type="submission" date="2013-04" db="EMBL/GenBank/DDBJ databases">
        <title>Genomic mechanisms accounting for the adaptation to parasitism in nematode-trapping fungi.</title>
        <authorList>
            <person name="Ahren D.G."/>
        </authorList>
    </citation>
    <scope>NUCLEOTIDE SEQUENCE [LARGE SCALE GENOMIC DNA]</scope>
    <source>
        <strain evidence="3">CBS 200.50</strain>
    </source>
</reference>
<evidence type="ECO:0000313" key="3">
    <source>
        <dbReference type="Proteomes" id="UP000015100"/>
    </source>
</evidence>
<feature type="region of interest" description="Disordered" evidence="1">
    <location>
        <begin position="376"/>
        <end position="395"/>
    </location>
</feature>